<dbReference type="Proteomes" id="UP000290540">
    <property type="component" value="Unassembled WGS sequence"/>
</dbReference>
<protein>
    <submittedName>
        <fullName evidence="2">Uncharacterized protein</fullName>
    </submittedName>
</protein>
<gene>
    <name evidence="2" type="ORF">BFJ63_vAg20048</name>
</gene>
<feature type="non-terminal residue" evidence="2">
    <location>
        <position position="1"/>
    </location>
</feature>
<reference evidence="2 3" key="1">
    <citation type="submission" date="2016-12" db="EMBL/GenBank/DDBJ databases">
        <title>Draft genome sequence of Fusarium oxysporum causing rot on Narcissus.</title>
        <authorList>
            <person name="Armitage A.D."/>
            <person name="Taylor A."/>
            <person name="Clarkson J.P."/>
            <person name="Harrison R.J."/>
            <person name="Jackson A.C."/>
        </authorList>
    </citation>
    <scope>NUCLEOTIDE SEQUENCE [LARGE SCALE GENOMIC DNA]</scope>
    <source>
        <strain evidence="2 3">N139</strain>
    </source>
</reference>
<comment type="caution">
    <text evidence="2">The sequence shown here is derived from an EMBL/GenBank/DDBJ whole genome shotgun (WGS) entry which is preliminary data.</text>
</comment>
<evidence type="ECO:0000256" key="1">
    <source>
        <dbReference type="SAM" id="MobiDB-lite"/>
    </source>
</evidence>
<evidence type="ECO:0000313" key="3">
    <source>
        <dbReference type="Proteomes" id="UP000290540"/>
    </source>
</evidence>
<feature type="region of interest" description="Disordered" evidence="1">
    <location>
        <begin position="20"/>
        <end position="43"/>
    </location>
</feature>
<proteinExistence type="predicted"/>
<dbReference type="EMBL" id="MQTW01002925">
    <property type="protein sequence ID" value="RYC77078.1"/>
    <property type="molecule type" value="Genomic_DNA"/>
</dbReference>
<accession>A0A4Q2UXV6</accession>
<sequence length="126" mass="13417">AAAYLAEAAKAAALQDHHDDIPEDMLSVSPGGMTPLLAGDDDSDDDEIEVITSTQIESSTRAALAAGRGDYSRENSDEEEDLLHRQDGGGFGYHRVRNGYSDDEKVEPVIVVAGVPIPVPPSRARD</sequence>
<feature type="region of interest" description="Disordered" evidence="1">
    <location>
        <begin position="59"/>
        <end position="94"/>
    </location>
</feature>
<organism evidence="2 3">
    <name type="scientific">Fusarium oxysporum f. sp. narcissi</name>
    <dbReference type="NCBI Taxonomy" id="451672"/>
    <lineage>
        <taxon>Eukaryota</taxon>
        <taxon>Fungi</taxon>
        <taxon>Dikarya</taxon>
        <taxon>Ascomycota</taxon>
        <taxon>Pezizomycotina</taxon>
        <taxon>Sordariomycetes</taxon>
        <taxon>Hypocreomycetidae</taxon>
        <taxon>Hypocreales</taxon>
        <taxon>Nectriaceae</taxon>
        <taxon>Fusarium</taxon>
        <taxon>Fusarium oxysporum species complex</taxon>
    </lineage>
</organism>
<evidence type="ECO:0000313" key="2">
    <source>
        <dbReference type="EMBL" id="RYC77078.1"/>
    </source>
</evidence>
<dbReference type="AlphaFoldDB" id="A0A4Q2UXV6"/>
<name>A0A4Q2UXV6_FUSOX</name>